<sequence>MTSRRTLLQGMALAPLASACSSGPRTSARNFTPSGLPLRRVIVSPERVIRTIAGSRPFRPSGFRLEAESFGDKTVIHNYGHGGGGITLSGGTSYLAMELAEQSAHRRCAVLGAGAVGLSAARLLQDRGWIVTIYTRDLPPNTTSNIAGGQWSPTSVYDDDKVTPQFEAQFEAAMRHAYRYFQNLAGPRYGVRWISNYSIASQPPEADNFNDRYADMYPELRDLSANQHPFPADYVRHYDTMLIEPAIYLPAMMQDFYAAGGEIVIREFKGQDDALSLSEPVLINCTGLGSRNIFPDDELMPIKGQLSFLLPQEEIDYMTVGNGGLYMFPRKDGILLGGTFKRNDWTTTPDPEDTKRIIAGHQEFFAAMDDPWSR</sequence>
<evidence type="ECO:0000256" key="2">
    <source>
        <dbReference type="ARBA" id="ARBA00006730"/>
    </source>
</evidence>
<comment type="cofactor">
    <cofactor evidence="1">
        <name>FAD</name>
        <dbReference type="ChEBI" id="CHEBI:57692"/>
    </cofactor>
</comment>
<dbReference type="InterPro" id="IPR006311">
    <property type="entry name" value="TAT_signal"/>
</dbReference>
<dbReference type="GO" id="GO:0003884">
    <property type="term" value="F:D-amino-acid oxidase activity"/>
    <property type="evidence" value="ECO:0007669"/>
    <property type="project" value="UniProtKB-EC"/>
</dbReference>
<evidence type="ECO:0000256" key="1">
    <source>
        <dbReference type="ARBA" id="ARBA00001974"/>
    </source>
</evidence>
<dbReference type="PROSITE" id="PS51257">
    <property type="entry name" value="PROKAR_LIPOPROTEIN"/>
    <property type="match status" value="1"/>
</dbReference>
<evidence type="ECO:0000256" key="3">
    <source>
        <dbReference type="ARBA" id="ARBA00022630"/>
    </source>
</evidence>
<comment type="caution">
    <text evidence="10">The sequence shown here is derived from an EMBL/GenBank/DDBJ whole genome shotgun (WGS) entry which is preliminary data.</text>
</comment>
<dbReference type="SUPFAM" id="SSF54373">
    <property type="entry name" value="FAD-linked reductases, C-terminal domain"/>
    <property type="match status" value="1"/>
</dbReference>
<dbReference type="EC" id="1.4.3.3" evidence="6"/>
<feature type="domain" description="FAD dependent oxidoreductase" evidence="9">
    <location>
        <begin position="108"/>
        <end position="367"/>
    </location>
</feature>
<dbReference type="InterPro" id="IPR006076">
    <property type="entry name" value="FAD-dep_OxRdtase"/>
</dbReference>
<dbReference type="GO" id="GO:0071949">
    <property type="term" value="F:FAD binding"/>
    <property type="evidence" value="ECO:0007669"/>
    <property type="project" value="InterPro"/>
</dbReference>
<protein>
    <recommendedName>
        <fullName evidence="7">D-amino-acid oxidase</fullName>
        <ecNumber evidence="6">1.4.3.3</ecNumber>
    </recommendedName>
</protein>
<evidence type="ECO:0000313" key="11">
    <source>
        <dbReference type="Proteomes" id="UP000218767"/>
    </source>
</evidence>
<evidence type="ECO:0000256" key="5">
    <source>
        <dbReference type="ARBA" id="ARBA00023002"/>
    </source>
</evidence>
<dbReference type="Proteomes" id="UP000218767">
    <property type="component" value="Unassembled WGS sequence"/>
</dbReference>
<organism evidence="10 11">
    <name type="scientific">SAR86 cluster bacterium</name>
    <dbReference type="NCBI Taxonomy" id="2030880"/>
    <lineage>
        <taxon>Bacteria</taxon>
        <taxon>Pseudomonadati</taxon>
        <taxon>Pseudomonadota</taxon>
        <taxon>Gammaproteobacteria</taxon>
        <taxon>SAR86 cluster</taxon>
    </lineage>
</organism>
<reference evidence="11" key="1">
    <citation type="submission" date="2017-08" db="EMBL/GenBank/DDBJ databases">
        <title>A dynamic microbial community with high functional redundancy inhabits the cold, oxic subseafloor aquifer.</title>
        <authorList>
            <person name="Tully B.J."/>
            <person name="Wheat C.G."/>
            <person name="Glazer B.T."/>
            <person name="Huber J.A."/>
        </authorList>
    </citation>
    <scope>NUCLEOTIDE SEQUENCE [LARGE SCALE GENOMIC DNA]</scope>
</reference>
<gene>
    <name evidence="10" type="ORF">COB20_00565</name>
</gene>
<dbReference type="AlphaFoldDB" id="A0A2A4XHN2"/>
<evidence type="ECO:0000256" key="4">
    <source>
        <dbReference type="ARBA" id="ARBA00022827"/>
    </source>
</evidence>
<dbReference type="EMBL" id="NVUL01000002">
    <property type="protein sequence ID" value="PCI82133.1"/>
    <property type="molecule type" value="Genomic_DNA"/>
</dbReference>
<keyword evidence="5" id="KW-0560">Oxidoreductase</keyword>
<dbReference type="InterPro" id="IPR023209">
    <property type="entry name" value="DAO"/>
</dbReference>
<accession>A0A2A4XHN2</accession>
<dbReference type="PROSITE" id="PS51318">
    <property type="entry name" value="TAT"/>
    <property type="match status" value="1"/>
</dbReference>
<dbReference type="GO" id="GO:0005737">
    <property type="term" value="C:cytoplasm"/>
    <property type="evidence" value="ECO:0007669"/>
    <property type="project" value="TreeGrafter"/>
</dbReference>
<keyword evidence="3" id="KW-0285">Flavoprotein</keyword>
<dbReference type="GO" id="GO:0019478">
    <property type="term" value="P:D-amino acid catabolic process"/>
    <property type="evidence" value="ECO:0007669"/>
    <property type="project" value="TreeGrafter"/>
</dbReference>
<name>A0A2A4XHN2_9GAMM</name>
<comment type="catalytic activity">
    <reaction evidence="8">
        <text>a D-alpha-amino acid + O2 + H2O = a 2-oxocarboxylate + H2O2 + NH4(+)</text>
        <dbReference type="Rhea" id="RHEA:21816"/>
        <dbReference type="ChEBI" id="CHEBI:15377"/>
        <dbReference type="ChEBI" id="CHEBI:15379"/>
        <dbReference type="ChEBI" id="CHEBI:16240"/>
        <dbReference type="ChEBI" id="CHEBI:28938"/>
        <dbReference type="ChEBI" id="CHEBI:35179"/>
        <dbReference type="ChEBI" id="CHEBI:59871"/>
        <dbReference type="EC" id="1.4.3.3"/>
    </reaction>
    <physiologicalReaction direction="left-to-right" evidence="8">
        <dbReference type="Rhea" id="RHEA:21817"/>
    </physiologicalReaction>
</comment>
<evidence type="ECO:0000256" key="6">
    <source>
        <dbReference type="ARBA" id="ARBA00039101"/>
    </source>
</evidence>
<evidence type="ECO:0000313" key="10">
    <source>
        <dbReference type="EMBL" id="PCI82133.1"/>
    </source>
</evidence>
<evidence type="ECO:0000256" key="7">
    <source>
        <dbReference type="ARBA" id="ARBA00039751"/>
    </source>
</evidence>
<keyword evidence="4" id="KW-0274">FAD</keyword>
<dbReference type="Gene3D" id="3.40.50.720">
    <property type="entry name" value="NAD(P)-binding Rossmann-like Domain"/>
    <property type="match status" value="2"/>
</dbReference>
<dbReference type="Pfam" id="PF01266">
    <property type="entry name" value="DAO"/>
    <property type="match status" value="1"/>
</dbReference>
<comment type="similarity">
    <text evidence="2">Belongs to the DAMOX/DASOX family.</text>
</comment>
<dbReference type="PANTHER" id="PTHR11530">
    <property type="entry name" value="D-AMINO ACID OXIDASE"/>
    <property type="match status" value="1"/>
</dbReference>
<proteinExistence type="inferred from homology"/>
<dbReference type="SUPFAM" id="SSF51971">
    <property type="entry name" value="Nucleotide-binding domain"/>
    <property type="match status" value="1"/>
</dbReference>
<evidence type="ECO:0000259" key="9">
    <source>
        <dbReference type="Pfam" id="PF01266"/>
    </source>
</evidence>
<dbReference type="PANTHER" id="PTHR11530:SF11">
    <property type="entry name" value="D-ASPARTATE OXIDASE"/>
    <property type="match status" value="1"/>
</dbReference>
<evidence type="ECO:0000256" key="8">
    <source>
        <dbReference type="ARBA" id="ARBA00049547"/>
    </source>
</evidence>
<dbReference type="Gene3D" id="3.30.9.10">
    <property type="entry name" value="D-Amino Acid Oxidase, subunit A, domain 2"/>
    <property type="match status" value="2"/>
</dbReference>